<evidence type="ECO:0000256" key="1">
    <source>
        <dbReference type="ARBA" id="ARBA00023015"/>
    </source>
</evidence>
<evidence type="ECO:0000259" key="5">
    <source>
        <dbReference type="PROSITE" id="PS50977"/>
    </source>
</evidence>
<keyword evidence="7" id="KW-1185">Reference proteome</keyword>
<dbReference type="PANTHER" id="PTHR30055:SF234">
    <property type="entry name" value="HTH-TYPE TRANSCRIPTIONAL REGULATOR BETI"/>
    <property type="match status" value="1"/>
</dbReference>
<dbReference type="GO" id="GO:0003700">
    <property type="term" value="F:DNA-binding transcription factor activity"/>
    <property type="evidence" value="ECO:0007669"/>
    <property type="project" value="TreeGrafter"/>
</dbReference>
<dbReference type="PRINTS" id="PR00455">
    <property type="entry name" value="HTHTETR"/>
</dbReference>
<protein>
    <submittedName>
        <fullName evidence="6">TetR family transcriptional regulator</fullName>
    </submittedName>
</protein>
<evidence type="ECO:0000256" key="3">
    <source>
        <dbReference type="ARBA" id="ARBA00023163"/>
    </source>
</evidence>
<name>A0A132PGN0_9MYCO</name>
<keyword evidence="1" id="KW-0805">Transcription regulation</keyword>
<dbReference type="STRING" id="59750.AWC31_23430"/>
<proteinExistence type="predicted"/>
<dbReference type="EMBL" id="LGTW01000021">
    <property type="protein sequence ID" value="KWX21152.1"/>
    <property type="molecule type" value="Genomic_DNA"/>
</dbReference>
<dbReference type="Proteomes" id="UP000070612">
    <property type="component" value="Unassembled WGS sequence"/>
</dbReference>
<evidence type="ECO:0000313" key="7">
    <source>
        <dbReference type="Proteomes" id="UP000070612"/>
    </source>
</evidence>
<evidence type="ECO:0000256" key="4">
    <source>
        <dbReference type="PROSITE-ProRule" id="PRU00335"/>
    </source>
</evidence>
<evidence type="ECO:0000256" key="2">
    <source>
        <dbReference type="ARBA" id="ARBA00023125"/>
    </source>
</evidence>
<dbReference type="PROSITE" id="PS50977">
    <property type="entry name" value="HTH_TETR_2"/>
    <property type="match status" value="1"/>
</dbReference>
<dbReference type="InterPro" id="IPR001647">
    <property type="entry name" value="HTH_TetR"/>
</dbReference>
<keyword evidence="3" id="KW-0804">Transcription</keyword>
<dbReference type="GO" id="GO:0000976">
    <property type="term" value="F:transcription cis-regulatory region binding"/>
    <property type="evidence" value="ECO:0007669"/>
    <property type="project" value="TreeGrafter"/>
</dbReference>
<gene>
    <name evidence="6" type="ORF">AFM11_26170</name>
</gene>
<organism evidence="6 7">
    <name type="scientific">Mycolicibacterium wolinskyi</name>
    <dbReference type="NCBI Taxonomy" id="59750"/>
    <lineage>
        <taxon>Bacteria</taxon>
        <taxon>Bacillati</taxon>
        <taxon>Actinomycetota</taxon>
        <taxon>Actinomycetes</taxon>
        <taxon>Mycobacteriales</taxon>
        <taxon>Mycobacteriaceae</taxon>
        <taxon>Mycolicibacterium</taxon>
    </lineage>
</organism>
<dbReference type="PANTHER" id="PTHR30055">
    <property type="entry name" value="HTH-TYPE TRANSCRIPTIONAL REGULATOR RUTR"/>
    <property type="match status" value="1"/>
</dbReference>
<dbReference type="Pfam" id="PF00440">
    <property type="entry name" value="TetR_N"/>
    <property type="match status" value="1"/>
</dbReference>
<dbReference type="Gene3D" id="1.10.357.10">
    <property type="entry name" value="Tetracycline Repressor, domain 2"/>
    <property type="match status" value="1"/>
</dbReference>
<accession>A0A132PGN0</accession>
<comment type="caution">
    <text evidence="6">The sequence shown here is derived from an EMBL/GenBank/DDBJ whole genome shotgun (WGS) entry which is preliminary data.</text>
</comment>
<reference evidence="6 7" key="1">
    <citation type="submission" date="2015-07" db="EMBL/GenBank/DDBJ databases">
        <title>A draft genome sequence of Mycobacterium wolinskyi.</title>
        <authorList>
            <person name="de Man T.J."/>
            <person name="Perry K.A."/>
            <person name="Coulliette A.D."/>
            <person name="Jensen B."/>
            <person name="Toney N.C."/>
            <person name="Limbago B.M."/>
            <person name="Noble-Wang J."/>
        </authorList>
    </citation>
    <scope>NUCLEOTIDE SEQUENCE [LARGE SCALE GENOMIC DNA]</scope>
    <source>
        <strain evidence="6 7">CDC_01</strain>
    </source>
</reference>
<evidence type="ECO:0000313" key="6">
    <source>
        <dbReference type="EMBL" id="KWX21152.1"/>
    </source>
</evidence>
<dbReference type="AlphaFoldDB" id="A0A132PGN0"/>
<sequence length="197" mass="21215">MTAVADEPAGSGANRAATRQRLVTAAVRLFTRHGFAGTSLQMIADELGFTKAAIYYHFRTREQLLTAVVEPILGELQTVVEAAEQERGAHGRADRMVCGYAEIALRNRALVSVLAGDPSVNEALRTRPEWDAVIDRQMALLADVDPGPAGVVKASMVFSGIAGAAAAEIGDDDFYRYAVEASRRTLGLRTTRRPEKA</sequence>
<dbReference type="InterPro" id="IPR050109">
    <property type="entry name" value="HTH-type_TetR-like_transc_reg"/>
</dbReference>
<dbReference type="InterPro" id="IPR009057">
    <property type="entry name" value="Homeodomain-like_sf"/>
</dbReference>
<dbReference type="RefSeq" id="WP_067854779.1">
    <property type="nucleotide sequence ID" value="NZ_LGTW01000021.1"/>
</dbReference>
<feature type="DNA-binding region" description="H-T-H motif" evidence="4">
    <location>
        <begin position="39"/>
        <end position="58"/>
    </location>
</feature>
<dbReference type="PATRIC" id="fig|59750.3.peg.3100"/>
<feature type="domain" description="HTH tetR-type" evidence="5">
    <location>
        <begin position="16"/>
        <end position="76"/>
    </location>
</feature>
<dbReference type="SUPFAM" id="SSF46689">
    <property type="entry name" value="Homeodomain-like"/>
    <property type="match status" value="1"/>
</dbReference>
<keyword evidence="2 4" id="KW-0238">DNA-binding</keyword>